<dbReference type="GO" id="GO:0022857">
    <property type="term" value="F:transmembrane transporter activity"/>
    <property type="evidence" value="ECO:0007669"/>
    <property type="project" value="TreeGrafter"/>
</dbReference>
<sequence length="134" mass="14448">MVVGVVLAGGGLGFLIPPSVVFILYGVIAQVSIGRLWVAGIIPGFILAGMYITYIGVRCHFNPELGPPLPPEEQVGWREKFRALWIGLPLIILIFAVLGLFFMGVTSLIECSAVGAVGAIACAALNRRWNWQVR</sequence>
<dbReference type="InterPro" id="IPR004681">
    <property type="entry name" value="TRAP_DctM"/>
</dbReference>
<keyword evidence="6 7" id="KW-0472">Membrane</keyword>
<evidence type="ECO:0000256" key="5">
    <source>
        <dbReference type="ARBA" id="ARBA00022989"/>
    </source>
</evidence>
<evidence type="ECO:0000259" key="8">
    <source>
        <dbReference type="Pfam" id="PF06808"/>
    </source>
</evidence>
<dbReference type="Pfam" id="PF06808">
    <property type="entry name" value="DctM"/>
    <property type="match status" value="1"/>
</dbReference>
<evidence type="ECO:0000313" key="9">
    <source>
        <dbReference type="EMBL" id="GAH76589.1"/>
    </source>
</evidence>
<dbReference type="GO" id="GO:0005886">
    <property type="term" value="C:plasma membrane"/>
    <property type="evidence" value="ECO:0007669"/>
    <property type="project" value="UniProtKB-SubCell"/>
</dbReference>
<keyword evidence="4 7" id="KW-0812">Transmembrane</keyword>
<accession>X1JE27</accession>
<dbReference type="PANTHER" id="PTHR33362:SF5">
    <property type="entry name" value="C4-DICARBOXYLATE TRAP TRANSPORTER LARGE PERMEASE PROTEIN DCTM"/>
    <property type="match status" value="1"/>
</dbReference>
<dbReference type="EMBL" id="BARU01044192">
    <property type="protein sequence ID" value="GAH76589.1"/>
    <property type="molecule type" value="Genomic_DNA"/>
</dbReference>
<keyword evidence="5 7" id="KW-1133">Transmembrane helix</keyword>
<feature type="transmembrane region" description="Helical" evidence="7">
    <location>
        <begin position="83"/>
        <end position="103"/>
    </location>
</feature>
<evidence type="ECO:0000256" key="2">
    <source>
        <dbReference type="ARBA" id="ARBA00022475"/>
    </source>
</evidence>
<comment type="caution">
    <text evidence="9">The sequence shown here is derived from an EMBL/GenBank/DDBJ whole genome shotgun (WGS) entry which is preliminary data.</text>
</comment>
<feature type="domain" description="TRAP C4-dicarboxylate transport system permease DctM subunit" evidence="8">
    <location>
        <begin position="3"/>
        <end position="131"/>
    </location>
</feature>
<feature type="transmembrane region" description="Helical" evidence="7">
    <location>
        <begin position="36"/>
        <end position="57"/>
    </location>
</feature>
<dbReference type="AlphaFoldDB" id="X1JE27"/>
<protein>
    <recommendedName>
        <fullName evidence="8">TRAP C4-dicarboxylate transport system permease DctM subunit domain-containing protein</fullName>
    </recommendedName>
</protein>
<name>X1JE27_9ZZZZ</name>
<evidence type="ECO:0000256" key="3">
    <source>
        <dbReference type="ARBA" id="ARBA00022519"/>
    </source>
</evidence>
<proteinExistence type="predicted"/>
<evidence type="ECO:0000256" key="4">
    <source>
        <dbReference type="ARBA" id="ARBA00022692"/>
    </source>
</evidence>
<keyword evidence="3" id="KW-0997">Cell inner membrane</keyword>
<evidence type="ECO:0000256" key="6">
    <source>
        <dbReference type="ARBA" id="ARBA00023136"/>
    </source>
</evidence>
<feature type="transmembrane region" description="Helical" evidence="7">
    <location>
        <begin position="6"/>
        <end position="29"/>
    </location>
</feature>
<evidence type="ECO:0000256" key="1">
    <source>
        <dbReference type="ARBA" id="ARBA00004429"/>
    </source>
</evidence>
<organism evidence="9">
    <name type="scientific">marine sediment metagenome</name>
    <dbReference type="NCBI Taxonomy" id="412755"/>
    <lineage>
        <taxon>unclassified sequences</taxon>
        <taxon>metagenomes</taxon>
        <taxon>ecological metagenomes</taxon>
    </lineage>
</organism>
<keyword evidence="2" id="KW-1003">Cell membrane</keyword>
<dbReference type="PANTHER" id="PTHR33362">
    <property type="entry name" value="SIALIC ACID TRAP TRANSPORTER PERMEASE PROTEIN SIAT-RELATED"/>
    <property type="match status" value="1"/>
</dbReference>
<feature type="non-terminal residue" evidence="9">
    <location>
        <position position="134"/>
    </location>
</feature>
<dbReference type="InterPro" id="IPR010656">
    <property type="entry name" value="DctM"/>
</dbReference>
<comment type="subcellular location">
    <subcellularLocation>
        <location evidence="1">Cell inner membrane</location>
        <topology evidence="1">Multi-pass membrane protein</topology>
    </subcellularLocation>
</comment>
<reference evidence="9" key="1">
    <citation type="journal article" date="2014" name="Front. Microbiol.">
        <title>High frequency of phylogenetically diverse reductive dehalogenase-homologous genes in deep subseafloor sedimentary metagenomes.</title>
        <authorList>
            <person name="Kawai M."/>
            <person name="Futagami T."/>
            <person name="Toyoda A."/>
            <person name="Takaki Y."/>
            <person name="Nishi S."/>
            <person name="Hori S."/>
            <person name="Arai W."/>
            <person name="Tsubouchi T."/>
            <person name="Morono Y."/>
            <person name="Uchiyama I."/>
            <person name="Ito T."/>
            <person name="Fujiyama A."/>
            <person name="Inagaki F."/>
            <person name="Takami H."/>
        </authorList>
    </citation>
    <scope>NUCLEOTIDE SEQUENCE</scope>
    <source>
        <strain evidence="9">Expedition CK06-06</strain>
    </source>
</reference>
<evidence type="ECO:0000256" key="7">
    <source>
        <dbReference type="SAM" id="Phobius"/>
    </source>
</evidence>
<gene>
    <name evidence="9" type="ORF">S03H2_67483</name>
</gene>